<proteinExistence type="predicted"/>
<evidence type="ECO:0000313" key="1">
    <source>
        <dbReference type="EMBL" id="WAN68876.1"/>
    </source>
</evidence>
<sequence length="113" mass="12198">MQRIPIPYSLFPIPYSLFPIPCSLFSLPCSLFPVPCSLKSINCVPHSYDNCYRFLSIAPLVTRLPKEPDAINLGKLSIVSRSVSVLSPVSESRCATTTKGIISGPKASSKAGL</sequence>
<reference evidence="1" key="1">
    <citation type="journal article" date="2017" name="Proc. Natl. Acad. Sci. U.S.A.">
        <title>Comparative genomics uncovers the prolific and distinctive metabolic potential of the cyanobacterial genus Moorea.</title>
        <authorList>
            <person name="Leao T."/>
            <person name="Castelao G."/>
            <person name="Korobeynikov A."/>
            <person name="Monroe E.A."/>
            <person name="Podell S."/>
            <person name="Glukhov E."/>
            <person name="Allen E.E."/>
            <person name="Gerwick W.H."/>
            <person name="Gerwick L."/>
        </authorList>
    </citation>
    <scope>NUCLEOTIDE SEQUENCE</scope>
    <source>
        <strain evidence="1">JHB</strain>
    </source>
</reference>
<dbReference type="AlphaFoldDB" id="A0A9Q9SSK9"/>
<name>A0A9Q9SSK9_MOOP1</name>
<organism evidence="1">
    <name type="scientific">Moorena producens (strain JHB)</name>
    <dbReference type="NCBI Taxonomy" id="1454205"/>
    <lineage>
        <taxon>Bacteria</taxon>
        <taxon>Bacillati</taxon>
        <taxon>Cyanobacteriota</taxon>
        <taxon>Cyanophyceae</taxon>
        <taxon>Coleofasciculales</taxon>
        <taxon>Coleofasciculaceae</taxon>
        <taxon>Moorena</taxon>
    </lineage>
</organism>
<accession>A0A9Q9SSK9</accession>
<gene>
    <name evidence="1" type="ORF">BJP36_41680</name>
</gene>
<reference evidence="1" key="2">
    <citation type="submission" date="2022-10" db="EMBL/GenBank/DDBJ databases">
        <authorList>
            <person name="Ngo T.-E."/>
        </authorList>
    </citation>
    <scope>NUCLEOTIDE SEQUENCE</scope>
    <source>
        <strain evidence="1">JHB</strain>
    </source>
</reference>
<protein>
    <submittedName>
        <fullName evidence="1">Uncharacterized protein</fullName>
    </submittedName>
</protein>
<dbReference type="Proteomes" id="UP000176944">
    <property type="component" value="Chromosome"/>
</dbReference>
<dbReference type="EMBL" id="CP017708">
    <property type="protein sequence ID" value="WAN68876.1"/>
    <property type="molecule type" value="Genomic_DNA"/>
</dbReference>